<dbReference type="KEGG" id="maw:19253173"/>
<evidence type="ECO:0000259" key="1">
    <source>
        <dbReference type="Pfam" id="PF08031"/>
    </source>
</evidence>
<dbReference type="EMBL" id="GL698590">
    <property type="protein sequence ID" value="EFY85102.1"/>
    <property type="molecule type" value="Genomic_DNA"/>
</dbReference>
<dbReference type="GeneID" id="19253173"/>
<feature type="domain" description="Berberine/berberine-like" evidence="1">
    <location>
        <begin position="53"/>
        <end position="89"/>
    </location>
</feature>
<dbReference type="AlphaFoldDB" id="E9EG64"/>
<name>E9EG64_METAQ</name>
<protein>
    <submittedName>
        <fullName evidence="2">FAD binding domain containing protein</fullName>
    </submittedName>
</protein>
<evidence type="ECO:0000313" key="3">
    <source>
        <dbReference type="Proteomes" id="UP000002499"/>
    </source>
</evidence>
<dbReference type="InParanoid" id="E9EG64"/>
<evidence type="ECO:0000313" key="2">
    <source>
        <dbReference type="EMBL" id="EFY85102.1"/>
    </source>
</evidence>
<reference evidence="2 3" key="1">
    <citation type="journal article" date="2011" name="PLoS Genet.">
        <title>Genome sequencing and comparative transcriptomics of the model entomopathogenic fungi Metarhizium anisopliae and M. acridum.</title>
        <authorList>
            <person name="Gao Q."/>
            <person name="Jin K."/>
            <person name="Ying S.H."/>
            <person name="Zhang Y."/>
            <person name="Xiao G."/>
            <person name="Shang Y."/>
            <person name="Duan Z."/>
            <person name="Hu X."/>
            <person name="Xie X.Q."/>
            <person name="Zhou G."/>
            <person name="Peng G."/>
            <person name="Luo Z."/>
            <person name="Huang W."/>
            <person name="Wang B."/>
            <person name="Fang W."/>
            <person name="Wang S."/>
            <person name="Zhong Y."/>
            <person name="Ma L.J."/>
            <person name="St Leger R.J."/>
            <person name="Zhao G.P."/>
            <person name="Pei Y."/>
            <person name="Feng M.G."/>
            <person name="Xia Y."/>
            <person name="Wang C."/>
        </authorList>
    </citation>
    <scope>NUCLEOTIDE SEQUENCE [LARGE SCALE GENOMIC DNA]</scope>
    <source>
        <strain evidence="2 3">CQMa 102</strain>
    </source>
</reference>
<dbReference type="OrthoDB" id="2151789at2759"/>
<dbReference type="GO" id="GO:0050660">
    <property type="term" value="F:flavin adenine dinucleotide binding"/>
    <property type="evidence" value="ECO:0007669"/>
    <property type="project" value="InterPro"/>
</dbReference>
<dbReference type="Gene3D" id="3.40.462.20">
    <property type="match status" value="1"/>
</dbReference>
<proteinExistence type="predicted"/>
<dbReference type="Proteomes" id="UP000002499">
    <property type="component" value="Unassembled WGS sequence"/>
</dbReference>
<dbReference type="Gene3D" id="3.30.465.10">
    <property type="match status" value="1"/>
</dbReference>
<accession>E9EG64</accession>
<dbReference type="InterPro" id="IPR012951">
    <property type="entry name" value="BBE"/>
</dbReference>
<dbReference type="HOGENOM" id="CLU_2413762_0_0_1"/>
<keyword evidence="3" id="KW-1185">Reference proteome</keyword>
<dbReference type="Pfam" id="PF08031">
    <property type="entry name" value="BBE"/>
    <property type="match status" value="1"/>
</dbReference>
<organism evidence="3">
    <name type="scientific">Metarhizium acridum (strain CQMa 102)</name>
    <dbReference type="NCBI Taxonomy" id="655827"/>
    <lineage>
        <taxon>Eukaryota</taxon>
        <taxon>Fungi</taxon>
        <taxon>Dikarya</taxon>
        <taxon>Ascomycota</taxon>
        <taxon>Pezizomycotina</taxon>
        <taxon>Sordariomycetes</taxon>
        <taxon>Hypocreomycetidae</taxon>
        <taxon>Hypocreales</taxon>
        <taxon>Clavicipitaceae</taxon>
        <taxon>Metarhizium</taxon>
    </lineage>
</organism>
<dbReference type="InterPro" id="IPR016169">
    <property type="entry name" value="FAD-bd_PCMH_sub2"/>
</dbReference>
<sequence>MHPLKTVFITSINISIAWKNLADEKCILKFAADFIANSVKVAKDKNLFPDYIYQNYAAKDSKVFDGYAAKNHDRLRQIKAKYDPTGIFCKLQPGYFKP</sequence>
<dbReference type="GO" id="GO:0016491">
    <property type="term" value="F:oxidoreductase activity"/>
    <property type="evidence" value="ECO:0007669"/>
    <property type="project" value="InterPro"/>
</dbReference>
<dbReference type="STRING" id="655827.E9EG64"/>
<gene>
    <name evidence="2" type="ORF">MAC_08862</name>
</gene>